<protein>
    <recommendedName>
        <fullName evidence="8">ATP synthase epsilon chain</fullName>
    </recommendedName>
    <alternativeName>
        <fullName evidence="8">ATP synthase F1 sector epsilon subunit</fullName>
    </alternativeName>
    <alternativeName>
        <fullName evidence="8">F-ATPase epsilon subunit</fullName>
    </alternativeName>
</protein>
<comment type="subunit">
    <text evidence="8 9">F-type ATPases have 2 components, CF(1) - the catalytic core - and CF(0) - the membrane proton channel. CF(1) has five subunits: alpha(3), beta(3), gamma(1), delta(1), epsilon(1). CF(0) has three main subunits: a, b and c.</text>
</comment>
<keyword evidence="5 8" id="KW-0472">Membrane</keyword>
<evidence type="ECO:0000256" key="3">
    <source>
        <dbReference type="ARBA" id="ARBA00022448"/>
    </source>
</evidence>
<feature type="coiled-coil region" evidence="10">
    <location>
        <begin position="91"/>
        <end position="118"/>
    </location>
</feature>
<dbReference type="GeneID" id="86939941"/>
<evidence type="ECO:0000256" key="9">
    <source>
        <dbReference type="RuleBase" id="RU003656"/>
    </source>
</evidence>
<dbReference type="HAMAP" id="MF_00530">
    <property type="entry name" value="ATP_synth_epsil_bac"/>
    <property type="match status" value="1"/>
</dbReference>
<keyword evidence="3 8" id="KW-0813">Transport</keyword>
<dbReference type="InterPro" id="IPR020547">
    <property type="entry name" value="ATP_synth_F1_esu_C"/>
</dbReference>
<dbReference type="Proteomes" id="UP000018466">
    <property type="component" value="Unassembled WGS sequence"/>
</dbReference>
<evidence type="ECO:0000256" key="1">
    <source>
        <dbReference type="ARBA" id="ARBA00004184"/>
    </source>
</evidence>
<keyword evidence="14" id="KW-1185">Reference proteome</keyword>
<keyword evidence="6 8" id="KW-0139">CF(1)</keyword>
<dbReference type="SUPFAM" id="SSF46604">
    <property type="entry name" value="Epsilon subunit of F1F0-ATP synthase C-terminal domain"/>
    <property type="match status" value="1"/>
</dbReference>
<evidence type="ECO:0000313" key="14">
    <source>
        <dbReference type="Proteomes" id="UP000018466"/>
    </source>
</evidence>
<organism evidence="13 14">
    <name type="scientific">Stomatobaculum longum</name>
    <dbReference type="NCBI Taxonomy" id="796942"/>
    <lineage>
        <taxon>Bacteria</taxon>
        <taxon>Bacillati</taxon>
        <taxon>Bacillota</taxon>
        <taxon>Clostridia</taxon>
        <taxon>Lachnospirales</taxon>
        <taxon>Lachnospiraceae</taxon>
        <taxon>Stomatobaculum</taxon>
    </lineage>
</organism>
<evidence type="ECO:0000313" key="13">
    <source>
        <dbReference type="EMBL" id="EHO17958.1"/>
    </source>
</evidence>
<evidence type="ECO:0000256" key="10">
    <source>
        <dbReference type="SAM" id="Coils"/>
    </source>
</evidence>
<keyword evidence="8" id="KW-1003">Cell membrane</keyword>
<feature type="domain" description="ATP synthase epsilon subunit C-terminal" evidence="11">
    <location>
        <begin position="87"/>
        <end position="132"/>
    </location>
</feature>
<dbReference type="Pfam" id="PF00401">
    <property type="entry name" value="ATP-synt_DE"/>
    <property type="match status" value="1"/>
</dbReference>
<dbReference type="NCBIfam" id="TIGR01216">
    <property type="entry name" value="ATP_synt_epsi"/>
    <property type="match status" value="1"/>
</dbReference>
<comment type="similarity">
    <text evidence="2 8 9">Belongs to the ATPase epsilon chain family.</text>
</comment>
<reference evidence="13 14" key="1">
    <citation type="submission" date="2011-10" db="EMBL/GenBank/DDBJ databases">
        <title>The Genome Sequence of Lachnospiraceae bacterium ACC2.</title>
        <authorList>
            <consortium name="The Broad Institute Genome Sequencing Platform"/>
            <person name="Earl A."/>
            <person name="Ward D."/>
            <person name="Feldgarden M."/>
            <person name="Gevers D."/>
            <person name="Sizova M."/>
            <person name="Hazen A."/>
            <person name="Epstein S."/>
            <person name="Young S.K."/>
            <person name="Zeng Q."/>
            <person name="Gargeya S."/>
            <person name="Fitzgerald M."/>
            <person name="Haas B."/>
            <person name="Abouelleil A."/>
            <person name="Alvarado L."/>
            <person name="Arachchi H.M."/>
            <person name="Berlin A."/>
            <person name="Brown A."/>
            <person name="Chapman S.B."/>
            <person name="Chen Z."/>
            <person name="Dunbar C."/>
            <person name="Freedman E."/>
            <person name="Gearin G."/>
            <person name="Goldberg J."/>
            <person name="Griggs A."/>
            <person name="Gujja S."/>
            <person name="Heiman D."/>
            <person name="Howarth C."/>
            <person name="Larson L."/>
            <person name="Lui A."/>
            <person name="MacDonald P.J.P."/>
            <person name="Montmayeur A."/>
            <person name="Murphy C."/>
            <person name="Neiman D."/>
            <person name="Pearson M."/>
            <person name="Priest M."/>
            <person name="Roberts A."/>
            <person name="Saif S."/>
            <person name="Shea T."/>
            <person name="Shenoy N."/>
            <person name="Sisk P."/>
            <person name="Stolte C."/>
            <person name="Sykes S."/>
            <person name="Wortman J."/>
            <person name="Nusbaum C."/>
            <person name="Birren B."/>
        </authorList>
    </citation>
    <scope>NUCLEOTIDE SEQUENCE [LARGE SCALE GENOMIC DNA]</scope>
    <source>
        <strain evidence="13 14">ACC2</strain>
    </source>
</reference>
<dbReference type="SUPFAM" id="SSF51344">
    <property type="entry name" value="Epsilon subunit of F1F0-ATP synthase N-terminal domain"/>
    <property type="match status" value="1"/>
</dbReference>
<sequence>MANFHLEIVTLDGQKYAGEVEQLMLRSITGDIAILAHHTNYCTAVGMGTAKVHFPDGTVREAACVGGMLSVMDGICRLLPTTFEWSDEIDLVRAEEAKRRAEELLKEKLSEEARIQARARLYRALIRIQTAGQPKLKL</sequence>
<dbReference type="InterPro" id="IPR020546">
    <property type="entry name" value="ATP_synth_F1_dsu/esu_N"/>
</dbReference>
<evidence type="ECO:0000259" key="12">
    <source>
        <dbReference type="Pfam" id="PF02823"/>
    </source>
</evidence>
<comment type="caution">
    <text evidence="13">The sequence shown here is derived from an EMBL/GenBank/DDBJ whole genome shotgun (WGS) entry which is preliminary data.</text>
</comment>
<evidence type="ECO:0000256" key="7">
    <source>
        <dbReference type="ARBA" id="ARBA00023310"/>
    </source>
</evidence>
<dbReference type="GO" id="GO:0005886">
    <property type="term" value="C:plasma membrane"/>
    <property type="evidence" value="ECO:0007669"/>
    <property type="project" value="UniProtKB-SubCell"/>
</dbReference>
<dbReference type="InterPro" id="IPR036771">
    <property type="entry name" value="ATPsynth_dsu/esu_N"/>
</dbReference>
<keyword evidence="7 8" id="KW-0066">ATP synthesis</keyword>
<dbReference type="AlphaFoldDB" id="A0AA37DH32"/>
<evidence type="ECO:0000256" key="4">
    <source>
        <dbReference type="ARBA" id="ARBA00023065"/>
    </source>
</evidence>
<comment type="function">
    <text evidence="8">Produces ATP from ADP in the presence of a proton gradient across the membrane.</text>
</comment>
<dbReference type="InterPro" id="IPR001469">
    <property type="entry name" value="ATP_synth_F1_dsu/esu"/>
</dbReference>
<keyword evidence="10" id="KW-0175">Coiled coil</keyword>
<dbReference type="CDD" id="cd12152">
    <property type="entry name" value="F1-ATPase_delta"/>
    <property type="match status" value="1"/>
</dbReference>
<dbReference type="Gene3D" id="2.60.15.10">
    <property type="entry name" value="F0F1 ATP synthase delta/epsilon subunit, N-terminal"/>
    <property type="match status" value="1"/>
</dbReference>
<evidence type="ECO:0000256" key="8">
    <source>
        <dbReference type="HAMAP-Rule" id="MF_00530"/>
    </source>
</evidence>
<dbReference type="RefSeq" id="WP_009531977.1">
    <property type="nucleotide sequence ID" value="NZ_CAJPPX010000055.1"/>
</dbReference>
<dbReference type="GO" id="GO:0046933">
    <property type="term" value="F:proton-transporting ATP synthase activity, rotational mechanism"/>
    <property type="evidence" value="ECO:0007669"/>
    <property type="project" value="UniProtKB-UniRule"/>
</dbReference>
<dbReference type="InterPro" id="IPR036794">
    <property type="entry name" value="ATP_F1_dsu/esu_C_sf"/>
</dbReference>
<dbReference type="EMBL" id="AGEL01000003">
    <property type="protein sequence ID" value="EHO17958.1"/>
    <property type="molecule type" value="Genomic_DNA"/>
</dbReference>
<keyword evidence="4 8" id="KW-0406">Ion transport</keyword>
<evidence type="ECO:0000256" key="5">
    <source>
        <dbReference type="ARBA" id="ARBA00023136"/>
    </source>
</evidence>
<proteinExistence type="inferred from homology"/>
<dbReference type="Gene3D" id="1.20.5.440">
    <property type="entry name" value="ATP synthase delta/epsilon subunit, C-terminal domain"/>
    <property type="match status" value="1"/>
</dbReference>
<dbReference type="GO" id="GO:0012505">
    <property type="term" value="C:endomembrane system"/>
    <property type="evidence" value="ECO:0007669"/>
    <property type="project" value="UniProtKB-SubCell"/>
</dbReference>
<gene>
    <name evidence="8" type="primary">atpC</name>
    <name evidence="13" type="ORF">HMPREF9623_00142</name>
</gene>
<dbReference type="Pfam" id="PF02823">
    <property type="entry name" value="ATP-synt_DE_N"/>
    <property type="match status" value="1"/>
</dbReference>
<name>A0AA37DH32_9FIRM</name>
<comment type="subcellular location">
    <subcellularLocation>
        <location evidence="8">Cell membrane</location>
        <topology evidence="8">Peripheral membrane protein</topology>
    </subcellularLocation>
    <subcellularLocation>
        <location evidence="1">Endomembrane system</location>
        <topology evidence="1">Peripheral membrane protein</topology>
    </subcellularLocation>
</comment>
<dbReference type="GO" id="GO:0005524">
    <property type="term" value="F:ATP binding"/>
    <property type="evidence" value="ECO:0007669"/>
    <property type="project" value="UniProtKB-UniRule"/>
</dbReference>
<dbReference type="GO" id="GO:0045259">
    <property type="term" value="C:proton-transporting ATP synthase complex"/>
    <property type="evidence" value="ECO:0007669"/>
    <property type="project" value="UniProtKB-KW"/>
</dbReference>
<feature type="domain" description="ATP synthase F1 complex delta/epsilon subunit N-terminal" evidence="12">
    <location>
        <begin position="4"/>
        <end position="76"/>
    </location>
</feature>
<evidence type="ECO:0000256" key="6">
    <source>
        <dbReference type="ARBA" id="ARBA00023196"/>
    </source>
</evidence>
<evidence type="ECO:0000259" key="11">
    <source>
        <dbReference type="Pfam" id="PF00401"/>
    </source>
</evidence>
<evidence type="ECO:0000256" key="2">
    <source>
        <dbReference type="ARBA" id="ARBA00005712"/>
    </source>
</evidence>
<accession>A0AA37DH32</accession>
<keyword evidence="8" id="KW-0375">Hydrogen ion transport</keyword>